<dbReference type="Proteomes" id="UP000214973">
    <property type="component" value="Chromosome 1"/>
</dbReference>
<dbReference type="SUPFAM" id="SSF54862">
    <property type="entry name" value="4Fe-4S ferredoxins"/>
    <property type="match status" value="1"/>
</dbReference>
<gene>
    <name evidence="2" type="ORF">SAMEA44547418_01349</name>
</gene>
<dbReference type="KEGG" id="vrm:44547418_01349"/>
<dbReference type="AlphaFoldDB" id="A0A239ZGT2"/>
<protein>
    <submittedName>
        <fullName evidence="2">Putative selenate reductase subunit YgfK</fullName>
    </submittedName>
</protein>
<reference evidence="2 3" key="1">
    <citation type="submission" date="2017-06" db="EMBL/GenBank/DDBJ databases">
        <authorList>
            <consortium name="Pathogen Informatics"/>
        </authorList>
    </citation>
    <scope>NUCLEOTIDE SEQUENCE [LARGE SCALE GENOMIC DNA]</scope>
    <source>
        <strain evidence="2 3">NCTC12018</strain>
    </source>
</reference>
<evidence type="ECO:0000313" key="3">
    <source>
        <dbReference type="Proteomes" id="UP000214973"/>
    </source>
</evidence>
<sequence length="563" mass="63341">MSDIMYPVSFGKLMNHIMTEYKMYNRIYNVNKIHRTKHNQRLNIFGKSIENPVGPAAGPNTQLAQNIVASYVAGARCIELKTVQIMYGEELGIPRPCIYSVDEAYNVEWSSEYSCDEAADEYIKAWFALKLISKELELGDPDGFLFIMSVGYNLAGIKSPMVDKFINTMRSASQSPMWNTCKQWCLDHVDEFEHIDVDFINSIDDELCQAITLSTMHGCPAEEIESICSYLISEKGLNLYLKCNPTLLGPKRIRELLDNAGFEYIDFDDHQFEVDLQFDKAIPMLERLIALGEKHNKTFGVKLTNTFPVQIHNNELPGEQMYMSGKSLLPVTIGVAELLSAQFGERLPMSYSGGAVKQNIKAIFDCGIWPVTVCTILLQGEGYNTFKGLADEVESTDYNAALKVHKELIAELAKDIADNKIYKKSDAMKKKREAMPSFPGAHSADYRCRVTCGSCVRVCPNRCNEVITVNDAKLIIHIDQSCNECGNCACHCVEPCQPYKDRITFFHNKEAMADSTNDGFYIDGTSCGYRFKGEEAVCDIDALPDELKGVVHAFCREHVYYVS</sequence>
<dbReference type="RefSeq" id="WP_095066256.1">
    <property type="nucleotide sequence ID" value="NZ_LT906470.1"/>
</dbReference>
<evidence type="ECO:0000313" key="2">
    <source>
        <dbReference type="EMBL" id="SNV70259.1"/>
    </source>
</evidence>
<feature type="domain" description="4Fe-4S ferredoxin-type" evidence="1">
    <location>
        <begin position="440"/>
        <end position="469"/>
    </location>
</feature>
<dbReference type="InterPro" id="IPR017896">
    <property type="entry name" value="4Fe4S_Fe-S-bd"/>
</dbReference>
<organism evidence="2 3">
    <name type="scientific">Veillonella rodentium</name>
    <dbReference type="NCBI Taxonomy" id="248315"/>
    <lineage>
        <taxon>Bacteria</taxon>
        <taxon>Bacillati</taxon>
        <taxon>Bacillota</taxon>
        <taxon>Negativicutes</taxon>
        <taxon>Veillonellales</taxon>
        <taxon>Veillonellaceae</taxon>
        <taxon>Veillonella</taxon>
    </lineage>
</organism>
<dbReference type="EMBL" id="LT906470">
    <property type="protein sequence ID" value="SNV70259.1"/>
    <property type="molecule type" value="Genomic_DNA"/>
</dbReference>
<accession>A0A239ZGT2</accession>
<proteinExistence type="predicted"/>
<dbReference type="PROSITE" id="PS51379">
    <property type="entry name" value="4FE4S_FER_2"/>
    <property type="match status" value="1"/>
</dbReference>
<keyword evidence="3" id="KW-1185">Reference proteome</keyword>
<dbReference type="SUPFAM" id="SSF51395">
    <property type="entry name" value="FMN-linked oxidoreductases"/>
    <property type="match status" value="1"/>
</dbReference>
<evidence type="ECO:0000259" key="1">
    <source>
        <dbReference type="PROSITE" id="PS51379"/>
    </source>
</evidence>
<name>A0A239ZGT2_9FIRM</name>